<evidence type="ECO:0000256" key="5">
    <source>
        <dbReference type="ARBA" id="ARBA00023136"/>
    </source>
</evidence>
<comment type="similarity">
    <text evidence="2">Belongs to the MS4A family.</text>
</comment>
<evidence type="ECO:0000256" key="1">
    <source>
        <dbReference type="ARBA" id="ARBA00004141"/>
    </source>
</evidence>
<sequence>MAPCVCSKISTADALVLGAIQILIGIFHVLMWYLLLILYIGQIKGKFGTYEPLTYKTGCVLWGIVFVISGVILIRVTRFPTQRLVICSLVMSIICIITTIIATVFIAIELSSFHPVSYRNYGQAKLGREISRILLFSYPLELGIACMYSIFTFIDLNRGNEETFRTVTEEAESAL</sequence>
<gene>
    <name evidence="7" type="ORF">mRhiFer1_011300</name>
</gene>
<dbReference type="InterPro" id="IPR007237">
    <property type="entry name" value="CD20-like"/>
</dbReference>
<dbReference type="AlphaFoldDB" id="A0A7J7W858"/>
<dbReference type="EMBL" id="JACAGC010000011">
    <property type="protein sequence ID" value="KAF6333614.1"/>
    <property type="molecule type" value="Genomic_DNA"/>
</dbReference>
<dbReference type="PANTHER" id="PTHR23320">
    <property type="entry name" value="MEMBRANE-SPANNING 4-DOMAINS SUBFAMILY A MS4A -RELATED"/>
    <property type="match status" value="1"/>
</dbReference>
<keyword evidence="4 6" id="KW-1133">Transmembrane helix</keyword>
<keyword evidence="3 6" id="KW-0812">Transmembrane</keyword>
<feature type="transmembrane region" description="Helical" evidence="6">
    <location>
        <begin position="60"/>
        <end position="77"/>
    </location>
</feature>
<feature type="transmembrane region" description="Helical" evidence="6">
    <location>
        <begin position="12"/>
        <end position="40"/>
    </location>
</feature>
<keyword evidence="5 6" id="KW-0472">Membrane</keyword>
<accession>A0A7J7W858</accession>
<evidence type="ECO:0000256" key="2">
    <source>
        <dbReference type="ARBA" id="ARBA00009565"/>
    </source>
</evidence>
<evidence type="ECO:0000313" key="7">
    <source>
        <dbReference type="EMBL" id="KAF6333614.1"/>
    </source>
</evidence>
<evidence type="ECO:0000256" key="3">
    <source>
        <dbReference type="ARBA" id="ARBA00022692"/>
    </source>
</evidence>
<dbReference type="GO" id="GO:0007166">
    <property type="term" value="P:cell surface receptor signaling pathway"/>
    <property type="evidence" value="ECO:0007669"/>
    <property type="project" value="TreeGrafter"/>
</dbReference>
<evidence type="ECO:0000256" key="6">
    <source>
        <dbReference type="SAM" id="Phobius"/>
    </source>
</evidence>
<name>A0A7J7W858_RHIFE</name>
<protein>
    <submittedName>
        <fullName evidence="7">Membrane spanning 4-domains A13</fullName>
    </submittedName>
</protein>
<reference evidence="7 8" key="1">
    <citation type="journal article" date="2020" name="Nature">
        <title>Six reference-quality genomes reveal evolution of bat adaptations.</title>
        <authorList>
            <person name="Jebb D."/>
            <person name="Huang Z."/>
            <person name="Pippel M."/>
            <person name="Hughes G.M."/>
            <person name="Lavrichenko K."/>
            <person name="Devanna P."/>
            <person name="Winkler S."/>
            <person name="Jermiin L.S."/>
            <person name="Skirmuntt E.C."/>
            <person name="Katzourakis A."/>
            <person name="Burkitt-Gray L."/>
            <person name="Ray D.A."/>
            <person name="Sullivan K.A.M."/>
            <person name="Roscito J.G."/>
            <person name="Kirilenko B.M."/>
            <person name="Davalos L.M."/>
            <person name="Corthals A.P."/>
            <person name="Power M.L."/>
            <person name="Jones G."/>
            <person name="Ransome R.D."/>
            <person name="Dechmann D.K.N."/>
            <person name="Locatelli A.G."/>
            <person name="Puechmaille S.J."/>
            <person name="Fedrigo O."/>
            <person name="Jarvis E.D."/>
            <person name="Hiller M."/>
            <person name="Vernes S.C."/>
            <person name="Myers E.W."/>
            <person name="Teeling E.C."/>
        </authorList>
    </citation>
    <scope>NUCLEOTIDE SEQUENCE [LARGE SCALE GENOMIC DNA]</scope>
    <source>
        <strain evidence="7">MRhiFer1</strain>
        <tissue evidence="7">Lung</tissue>
    </source>
</reference>
<feature type="transmembrane region" description="Helical" evidence="6">
    <location>
        <begin position="84"/>
        <end position="108"/>
    </location>
</feature>
<evidence type="ECO:0000313" key="8">
    <source>
        <dbReference type="Proteomes" id="UP000585614"/>
    </source>
</evidence>
<evidence type="ECO:0000256" key="4">
    <source>
        <dbReference type="ARBA" id="ARBA00022989"/>
    </source>
</evidence>
<organism evidence="7 8">
    <name type="scientific">Rhinolophus ferrumequinum</name>
    <name type="common">Greater horseshoe bat</name>
    <dbReference type="NCBI Taxonomy" id="59479"/>
    <lineage>
        <taxon>Eukaryota</taxon>
        <taxon>Metazoa</taxon>
        <taxon>Chordata</taxon>
        <taxon>Craniata</taxon>
        <taxon>Vertebrata</taxon>
        <taxon>Euteleostomi</taxon>
        <taxon>Mammalia</taxon>
        <taxon>Eutheria</taxon>
        <taxon>Laurasiatheria</taxon>
        <taxon>Chiroptera</taxon>
        <taxon>Yinpterochiroptera</taxon>
        <taxon>Rhinolophoidea</taxon>
        <taxon>Rhinolophidae</taxon>
        <taxon>Rhinolophinae</taxon>
        <taxon>Rhinolophus</taxon>
    </lineage>
</organism>
<dbReference type="Pfam" id="PF04103">
    <property type="entry name" value="CD20"/>
    <property type="match status" value="1"/>
</dbReference>
<proteinExistence type="inferred from homology"/>
<comment type="subcellular location">
    <subcellularLocation>
        <location evidence="1">Membrane</location>
        <topology evidence="1">Multi-pass membrane protein</topology>
    </subcellularLocation>
</comment>
<feature type="transmembrane region" description="Helical" evidence="6">
    <location>
        <begin position="135"/>
        <end position="156"/>
    </location>
</feature>
<comment type="caution">
    <text evidence="7">The sequence shown here is derived from an EMBL/GenBank/DDBJ whole genome shotgun (WGS) entry which is preliminary data.</text>
</comment>
<dbReference type="GO" id="GO:0005886">
    <property type="term" value="C:plasma membrane"/>
    <property type="evidence" value="ECO:0007669"/>
    <property type="project" value="TreeGrafter"/>
</dbReference>
<dbReference type="PANTHER" id="PTHR23320:SF42">
    <property type="entry name" value="MEMBRANE-SPANNING 4-DOMAINS SUBFAMILY A MEMBER 13"/>
    <property type="match status" value="1"/>
</dbReference>
<dbReference type="Proteomes" id="UP000585614">
    <property type="component" value="Unassembled WGS sequence"/>
</dbReference>
<dbReference type="InterPro" id="IPR030417">
    <property type="entry name" value="MS4A"/>
</dbReference>